<dbReference type="OrthoDB" id="10047078at2759"/>
<dbReference type="InterPro" id="IPR015421">
    <property type="entry name" value="PyrdxlP-dep_Trfase_major"/>
</dbReference>
<dbReference type="GO" id="GO:0003962">
    <property type="term" value="F:cystathionine gamma-synthase activity"/>
    <property type="evidence" value="ECO:0007669"/>
    <property type="project" value="TreeGrafter"/>
</dbReference>
<dbReference type="InterPro" id="IPR015424">
    <property type="entry name" value="PyrdxlP-dep_Trfase"/>
</dbReference>
<dbReference type="GO" id="GO:0030170">
    <property type="term" value="F:pyridoxal phosphate binding"/>
    <property type="evidence" value="ECO:0007669"/>
    <property type="project" value="InterPro"/>
</dbReference>
<keyword evidence="2" id="KW-0663">Pyridoxal phosphate</keyword>
<protein>
    <recommendedName>
        <fullName evidence="5">Cystathionine gamma-synthase</fullName>
    </recommendedName>
</protein>
<dbReference type="FunFam" id="3.40.640.10:FF:000354">
    <property type="entry name" value="Uncharacterized protein"/>
    <property type="match status" value="1"/>
</dbReference>
<reference evidence="3 4" key="1">
    <citation type="submission" date="2006-10" db="EMBL/GenBank/DDBJ databases">
        <title>The Genome Sequence of Batrachochytrium dendrobatidis JEL423.</title>
        <authorList>
            <consortium name="The Broad Institute Genome Sequencing Platform"/>
            <person name="Birren B."/>
            <person name="Lander E."/>
            <person name="Galagan J."/>
            <person name="Cuomo C."/>
            <person name="Devon K."/>
            <person name="Jaffe D."/>
            <person name="Butler J."/>
            <person name="Alvarez P."/>
            <person name="Gnerre S."/>
            <person name="Grabherr M."/>
            <person name="Kleber M."/>
            <person name="Mauceli E."/>
            <person name="Brockman W."/>
            <person name="Young S."/>
            <person name="LaButti K."/>
            <person name="Sykes S."/>
            <person name="DeCaprio D."/>
            <person name="Crawford M."/>
            <person name="Koehrsen M."/>
            <person name="Engels R."/>
            <person name="Montgomery P."/>
            <person name="Pearson M."/>
            <person name="Howarth C."/>
            <person name="Larson L."/>
            <person name="White J."/>
            <person name="O'Leary S."/>
            <person name="Kodira C."/>
            <person name="Zeng Q."/>
            <person name="Yandava C."/>
            <person name="Alvarado L."/>
            <person name="Longcore J."/>
            <person name="James T."/>
        </authorList>
    </citation>
    <scope>NUCLEOTIDE SEQUENCE [LARGE SCALE GENOMIC DNA]</scope>
    <source>
        <strain evidence="3 4">JEL423</strain>
    </source>
</reference>
<dbReference type="InterPro" id="IPR000277">
    <property type="entry name" value="Cys/Met-Metab_PyrdxlP-dep_enz"/>
</dbReference>
<dbReference type="Pfam" id="PF01053">
    <property type="entry name" value="Cys_Met_Meta_PP"/>
    <property type="match status" value="1"/>
</dbReference>
<dbReference type="eggNOG" id="KOG0053">
    <property type="taxonomic scope" value="Eukaryota"/>
</dbReference>
<reference evidence="3 4" key="2">
    <citation type="submission" date="2016-05" db="EMBL/GenBank/DDBJ databases">
        <title>Lineage-specific infection strategies underlie the spectrum of fungal disease in amphibians.</title>
        <authorList>
            <person name="Cuomo C.A."/>
            <person name="Farrer R.A."/>
            <person name="James T."/>
            <person name="Longcore J."/>
            <person name="Birren B."/>
        </authorList>
    </citation>
    <scope>NUCLEOTIDE SEQUENCE [LARGE SCALE GENOMIC DNA]</scope>
    <source>
        <strain evidence="3 4">JEL423</strain>
    </source>
</reference>
<dbReference type="Proteomes" id="UP000077115">
    <property type="component" value="Unassembled WGS sequence"/>
</dbReference>
<gene>
    <name evidence="3" type="ORF">BDEG_21767</name>
</gene>
<dbReference type="PANTHER" id="PTHR42699:SF1">
    <property type="entry name" value="CYSTATHIONINE GAMMA-SYNTHASE-RELATED"/>
    <property type="match status" value="1"/>
</dbReference>
<dbReference type="SUPFAM" id="SSF53383">
    <property type="entry name" value="PLP-dependent transferases"/>
    <property type="match status" value="1"/>
</dbReference>
<evidence type="ECO:0000313" key="3">
    <source>
        <dbReference type="EMBL" id="OAJ37775.1"/>
    </source>
</evidence>
<dbReference type="Gene3D" id="3.90.1150.10">
    <property type="entry name" value="Aspartate Aminotransferase, domain 1"/>
    <property type="match status" value="1"/>
</dbReference>
<name>A0A177WDF0_BATDL</name>
<proteinExistence type="predicted"/>
<evidence type="ECO:0000256" key="2">
    <source>
        <dbReference type="ARBA" id="ARBA00022898"/>
    </source>
</evidence>
<evidence type="ECO:0008006" key="5">
    <source>
        <dbReference type="Google" id="ProtNLM"/>
    </source>
</evidence>
<dbReference type="VEuPathDB" id="FungiDB:BDEG_21767"/>
<organism evidence="3 4">
    <name type="scientific">Batrachochytrium dendrobatidis (strain JEL423)</name>
    <dbReference type="NCBI Taxonomy" id="403673"/>
    <lineage>
        <taxon>Eukaryota</taxon>
        <taxon>Fungi</taxon>
        <taxon>Fungi incertae sedis</taxon>
        <taxon>Chytridiomycota</taxon>
        <taxon>Chytridiomycota incertae sedis</taxon>
        <taxon>Chytridiomycetes</taxon>
        <taxon>Rhizophydiales</taxon>
        <taxon>Rhizophydiales incertae sedis</taxon>
        <taxon>Batrachochytrium</taxon>
    </lineage>
</organism>
<dbReference type="Gene3D" id="3.40.640.10">
    <property type="entry name" value="Type I PLP-dependent aspartate aminotransferase-like (Major domain)"/>
    <property type="match status" value="1"/>
</dbReference>
<dbReference type="EMBL" id="DS022301">
    <property type="protein sequence ID" value="OAJ37775.1"/>
    <property type="molecule type" value="Genomic_DNA"/>
</dbReference>
<sequence>MASNNPSQYNENSNRPAIQSIPLGMPIPPHTHHDIYSYSRSQFFAGPISKQHVLTNCTSNLAISVALPIWSDNVGYEEGDSKVIAAMQGGYPRFVFTPLVKKLFEICNDRFAKVYEDCLVFSNRESAEACRHFIYSRISNPDMNIRIVELSVASESHSYHSAKEHSILLISDVNVSTHPTLHIVIFPFNFAYIAKQFWQHTGEGISSRFAAHCLRLMEVAECELSLATPHQSNSTTGEKCDSDPYGMQAMQRSLPKIQYDVTKYETDTFVEERYGRNLDTHMADTTKTMIRRRIAAIVCNHFEKPDVESSDSTVVSTCDASVSEDNVFLYPCGMSAIYNIHRVILKLKPGLKSVQFGFPYTDTLKIQEKFGPGCHFLGHGNASDMEKLEKLLVSEKISAIFCEFPSNPLLQSHDLSLLWSLAQKHDCFLIVDETIGNFANVRVLPFADLIVSSLTKLFSGDSNVMGGSATLNPRSNHYSQLFAMVSGMYQDRFWCEDAIFLERNSRSFFERNQIINQNAEIICDFLHHHPKVQTVLYPKYVDTSTYTKFVCNKDMPGYGGLFSLILKLEQDAIRFYDAIEIYKGPSLGTNFTLACPYTILAHYTELEWAASYNVPKKLVRVSVGTEPSSVLLKIFSKAMDAI</sequence>
<dbReference type="STRING" id="403673.A0A177WDF0"/>
<evidence type="ECO:0000313" key="4">
    <source>
        <dbReference type="Proteomes" id="UP000077115"/>
    </source>
</evidence>
<accession>A0A177WDF0</accession>
<dbReference type="GO" id="GO:0019346">
    <property type="term" value="P:transsulfuration"/>
    <property type="evidence" value="ECO:0007669"/>
    <property type="project" value="InterPro"/>
</dbReference>
<evidence type="ECO:0000256" key="1">
    <source>
        <dbReference type="ARBA" id="ARBA00001933"/>
    </source>
</evidence>
<dbReference type="PANTHER" id="PTHR42699">
    <property type="match status" value="1"/>
</dbReference>
<dbReference type="FunFam" id="3.90.1150.10:FF:000063">
    <property type="entry name" value="Probable cystathionine gamma-synthase"/>
    <property type="match status" value="1"/>
</dbReference>
<dbReference type="InterPro" id="IPR015422">
    <property type="entry name" value="PyrdxlP-dep_Trfase_small"/>
</dbReference>
<dbReference type="InterPro" id="IPR051750">
    <property type="entry name" value="Trans-sulfuration_enzymes"/>
</dbReference>
<comment type="cofactor">
    <cofactor evidence="1">
        <name>pyridoxal 5'-phosphate</name>
        <dbReference type="ChEBI" id="CHEBI:597326"/>
    </cofactor>
</comment>
<dbReference type="AlphaFoldDB" id="A0A177WDF0"/>